<reference evidence="3" key="2">
    <citation type="submission" date="2017-02" db="EMBL/GenBank/DDBJ databases">
        <title>Sunflower complete genome.</title>
        <authorList>
            <person name="Langlade N."/>
            <person name="Munos S."/>
        </authorList>
    </citation>
    <scope>NUCLEOTIDE SEQUENCE [LARGE SCALE GENOMIC DNA]</scope>
    <source>
        <tissue evidence="3">Leaves</tissue>
    </source>
</reference>
<evidence type="ECO:0000313" key="3">
    <source>
        <dbReference type="EMBL" id="OTG08048.1"/>
    </source>
</evidence>
<name>A0A251TAF9_HELAN</name>
<reference evidence="2 4" key="1">
    <citation type="journal article" date="2017" name="Nature">
        <title>The sunflower genome provides insights into oil metabolism, flowering and Asterid evolution.</title>
        <authorList>
            <person name="Badouin H."/>
            <person name="Gouzy J."/>
            <person name="Grassa C.J."/>
            <person name="Murat F."/>
            <person name="Staton S.E."/>
            <person name="Cottret L."/>
            <person name="Lelandais-Briere C."/>
            <person name="Owens G.L."/>
            <person name="Carrere S."/>
            <person name="Mayjonade B."/>
            <person name="Legrand L."/>
            <person name="Gill N."/>
            <person name="Kane N.C."/>
            <person name="Bowers J.E."/>
            <person name="Hubner S."/>
            <person name="Bellec A."/>
            <person name="Berard A."/>
            <person name="Berges H."/>
            <person name="Blanchet N."/>
            <person name="Boniface M.C."/>
            <person name="Brunel D."/>
            <person name="Catrice O."/>
            <person name="Chaidir N."/>
            <person name="Claudel C."/>
            <person name="Donnadieu C."/>
            <person name="Faraut T."/>
            <person name="Fievet G."/>
            <person name="Helmstetter N."/>
            <person name="King M."/>
            <person name="Knapp S.J."/>
            <person name="Lai Z."/>
            <person name="Le Paslier M.C."/>
            <person name="Lippi Y."/>
            <person name="Lorenzon L."/>
            <person name="Mandel J.R."/>
            <person name="Marage G."/>
            <person name="Marchand G."/>
            <person name="Marquand E."/>
            <person name="Bret-Mestries E."/>
            <person name="Morien E."/>
            <person name="Nambeesan S."/>
            <person name="Nguyen T."/>
            <person name="Pegot-Espagnet P."/>
            <person name="Pouilly N."/>
            <person name="Raftis F."/>
            <person name="Sallet E."/>
            <person name="Schiex T."/>
            <person name="Thomas J."/>
            <person name="Vandecasteele C."/>
            <person name="Vares D."/>
            <person name="Vear F."/>
            <person name="Vautrin S."/>
            <person name="Crespi M."/>
            <person name="Mangin B."/>
            <person name="Burke J.M."/>
            <person name="Salse J."/>
            <person name="Munos S."/>
            <person name="Vincourt P."/>
            <person name="Rieseberg L.H."/>
            <person name="Langlade N.B."/>
        </authorList>
    </citation>
    <scope>NUCLEOTIDE SEQUENCE [LARGE SCALE GENOMIC DNA]</scope>
    <source>
        <strain evidence="4">cv. SF193</strain>
        <tissue evidence="2">Leaves</tissue>
    </source>
</reference>
<organism evidence="3 4">
    <name type="scientific">Helianthus annuus</name>
    <name type="common">Common sunflower</name>
    <dbReference type="NCBI Taxonomy" id="4232"/>
    <lineage>
        <taxon>Eukaryota</taxon>
        <taxon>Viridiplantae</taxon>
        <taxon>Streptophyta</taxon>
        <taxon>Embryophyta</taxon>
        <taxon>Tracheophyta</taxon>
        <taxon>Spermatophyta</taxon>
        <taxon>Magnoliopsida</taxon>
        <taxon>eudicotyledons</taxon>
        <taxon>Gunneridae</taxon>
        <taxon>Pentapetalae</taxon>
        <taxon>asterids</taxon>
        <taxon>campanulids</taxon>
        <taxon>Asterales</taxon>
        <taxon>Asteraceae</taxon>
        <taxon>Asteroideae</taxon>
        <taxon>Heliantheae alliance</taxon>
        <taxon>Heliantheae</taxon>
        <taxon>Helianthus</taxon>
    </lineage>
</organism>
<feature type="signal peptide" evidence="1">
    <location>
        <begin position="1"/>
        <end position="21"/>
    </location>
</feature>
<dbReference type="AlphaFoldDB" id="A0A251TAF9"/>
<evidence type="ECO:0000256" key="1">
    <source>
        <dbReference type="SAM" id="SignalP"/>
    </source>
</evidence>
<dbReference type="EMBL" id="MNCJ02000326">
    <property type="protein sequence ID" value="KAF5781528.1"/>
    <property type="molecule type" value="Genomic_DNA"/>
</dbReference>
<keyword evidence="1" id="KW-0732">Signal</keyword>
<reference evidence="2" key="3">
    <citation type="submission" date="2020-06" db="EMBL/GenBank/DDBJ databases">
        <title>Helianthus annuus Genome sequencing and assembly Release 2.</title>
        <authorList>
            <person name="Gouzy J."/>
            <person name="Langlade N."/>
            <person name="Munos S."/>
        </authorList>
    </citation>
    <scope>NUCLEOTIDE SEQUENCE</scope>
    <source>
        <tissue evidence="2">Leaves</tissue>
    </source>
</reference>
<dbReference type="Proteomes" id="UP000215914">
    <property type="component" value="Chromosome 11"/>
</dbReference>
<sequence length="106" mass="12151">MMVMVLMNNLTILWILYYSLTLDELVGSLEKNGSNGSKARKNMNGLKVIIGAPDDDQTQRRTEHDQVKASALCFVITKRINDNMLNCLIFIKFLINSFYHTKCNHI</sequence>
<dbReference type="InParanoid" id="A0A251TAF9"/>
<dbReference type="EMBL" id="CM007900">
    <property type="protein sequence ID" value="OTG08048.1"/>
    <property type="molecule type" value="Genomic_DNA"/>
</dbReference>
<evidence type="ECO:0000313" key="2">
    <source>
        <dbReference type="EMBL" id="KAF5781528.1"/>
    </source>
</evidence>
<feature type="chain" id="PRO_5012919592" evidence="1">
    <location>
        <begin position="22"/>
        <end position="106"/>
    </location>
</feature>
<protein>
    <submittedName>
        <fullName evidence="3">Uncharacterized protein</fullName>
    </submittedName>
</protein>
<proteinExistence type="predicted"/>
<gene>
    <name evidence="3" type="ORF">HannXRQ_Chr11g0337291</name>
    <name evidence="2" type="ORF">HanXRQr2_Chr11g0484751</name>
</gene>
<accession>A0A251TAF9</accession>
<keyword evidence="4" id="KW-1185">Reference proteome</keyword>
<evidence type="ECO:0000313" key="4">
    <source>
        <dbReference type="Proteomes" id="UP000215914"/>
    </source>
</evidence>
<dbReference type="Gramene" id="mRNA:HanXRQr2_Chr11g0484751">
    <property type="protein sequence ID" value="mRNA:HanXRQr2_Chr11g0484751"/>
    <property type="gene ID" value="HanXRQr2_Chr11g0484751"/>
</dbReference>